<evidence type="ECO:0000313" key="2">
    <source>
        <dbReference type="EMBL" id="SDI63723.1"/>
    </source>
</evidence>
<dbReference type="OrthoDB" id="9772090at2"/>
<sequence length="94" mass="10634">MSRKVILSRKGFDGSAGGKPSPILDNKFVSLPIPRAESGIFYKDLSLSSEGNYLKIMKYLGIKMFSEANLDPDLQRSLLEERHEGMARFIWAIR</sequence>
<dbReference type="EMBL" id="FNEN01000004">
    <property type="protein sequence ID" value="SDI63723.1"/>
    <property type="molecule type" value="Genomic_DNA"/>
</dbReference>
<evidence type="ECO:0000313" key="3">
    <source>
        <dbReference type="Proteomes" id="UP000198853"/>
    </source>
</evidence>
<organism evidence="2 3">
    <name type="scientific">Natribacillus halophilus</name>
    <dbReference type="NCBI Taxonomy" id="549003"/>
    <lineage>
        <taxon>Bacteria</taxon>
        <taxon>Bacillati</taxon>
        <taxon>Bacillota</taxon>
        <taxon>Bacilli</taxon>
        <taxon>Bacillales</taxon>
        <taxon>Bacillaceae</taxon>
        <taxon>Natribacillus</taxon>
    </lineage>
</organism>
<accession>A0A1G8M790</accession>
<keyword evidence="3" id="KW-1185">Reference proteome</keyword>
<dbReference type="RefSeq" id="WP_090397076.1">
    <property type="nucleotide sequence ID" value="NZ_FNEN01000004.1"/>
</dbReference>
<evidence type="ECO:0000259" key="1">
    <source>
        <dbReference type="Pfam" id="PF18754"/>
    </source>
</evidence>
<dbReference type="InterPro" id="IPR041135">
    <property type="entry name" value="Nmad3"/>
</dbReference>
<proteinExistence type="predicted"/>
<reference evidence="2 3" key="1">
    <citation type="submission" date="2016-10" db="EMBL/GenBank/DDBJ databases">
        <authorList>
            <person name="de Groot N.N."/>
        </authorList>
    </citation>
    <scope>NUCLEOTIDE SEQUENCE [LARGE SCALE GENOMIC DNA]</scope>
    <source>
        <strain evidence="2 3">DSM 21771</strain>
    </source>
</reference>
<name>A0A1G8M790_9BACI</name>
<protein>
    <recommendedName>
        <fullName evidence="1">Nucleotide modification associated domain-containing protein</fullName>
    </recommendedName>
</protein>
<dbReference type="Pfam" id="PF18754">
    <property type="entry name" value="Nmad3"/>
    <property type="match status" value="1"/>
</dbReference>
<dbReference type="AlphaFoldDB" id="A0A1G8M790"/>
<dbReference type="Proteomes" id="UP000198853">
    <property type="component" value="Unassembled WGS sequence"/>
</dbReference>
<feature type="domain" description="Nucleotide modification associated" evidence="1">
    <location>
        <begin position="4"/>
        <end position="81"/>
    </location>
</feature>
<gene>
    <name evidence="2" type="ORF">SAMN04488123_1045</name>
</gene>